<proteinExistence type="predicted"/>
<keyword evidence="5" id="KW-1185">Reference proteome</keyword>
<accession>A0ABU6YL69</accession>
<keyword evidence="1" id="KW-0547">Nucleotide-binding</keyword>
<evidence type="ECO:0000313" key="5">
    <source>
        <dbReference type="Proteomes" id="UP001341840"/>
    </source>
</evidence>
<evidence type="ECO:0000256" key="2">
    <source>
        <dbReference type="ARBA" id="ARBA00022840"/>
    </source>
</evidence>
<comment type="caution">
    <text evidence="4">The sequence shown here is derived from an EMBL/GenBank/DDBJ whole genome shotgun (WGS) entry which is preliminary data.</text>
</comment>
<dbReference type="Gene3D" id="3.40.50.300">
    <property type="entry name" value="P-loop containing nucleotide triphosphate hydrolases"/>
    <property type="match status" value="1"/>
</dbReference>
<protein>
    <submittedName>
        <fullName evidence="4">Uncharacterized protein</fullName>
    </submittedName>
</protein>
<keyword evidence="2" id="KW-0067">ATP-binding</keyword>
<reference evidence="4 5" key="1">
    <citation type="journal article" date="2023" name="Plants (Basel)">
        <title>Bridging the Gap: Combining Genomics and Transcriptomics Approaches to Understand Stylosanthes scabra, an Orphan Legume from the Brazilian Caatinga.</title>
        <authorList>
            <person name="Ferreira-Neto J.R.C."/>
            <person name="da Silva M.D."/>
            <person name="Binneck E."/>
            <person name="de Melo N.F."/>
            <person name="da Silva R.H."/>
            <person name="de Melo A.L.T.M."/>
            <person name="Pandolfi V."/>
            <person name="Bustamante F.O."/>
            <person name="Brasileiro-Vidal A.C."/>
            <person name="Benko-Iseppon A.M."/>
        </authorList>
    </citation>
    <scope>NUCLEOTIDE SEQUENCE [LARGE SCALE GENOMIC DNA]</scope>
    <source>
        <tissue evidence="4">Leaves</tissue>
    </source>
</reference>
<evidence type="ECO:0000256" key="1">
    <source>
        <dbReference type="ARBA" id="ARBA00022741"/>
    </source>
</evidence>
<feature type="transmembrane region" description="Helical" evidence="3">
    <location>
        <begin position="147"/>
        <end position="163"/>
    </location>
</feature>
<dbReference type="Proteomes" id="UP001341840">
    <property type="component" value="Unassembled WGS sequence"/>
</dbReference>
<organism evidence="4 5">
    <name type="scientific">Stylosanthes scabra</name>
    <dbReference type="NCBI Taxonomy" id="79078"/>
    <lineage>
        <taxon>Eukaryota</taxon>
        <taxon>Viridiplantae</taxon>
        <taxon>Streptophyta</taxon>
        <taxon>Embryophyta</taxon>
        <taxon>Tracheophyta</taxon>
        <taxon>Spermatophyta</taxon>
        <taxon>Magnoliopsida</taxon>
        <taxon>eudicotyledons</taxon>
        <taxon>Gunneridae</taxon>
        <taxon>Pentapetalae</taxon>
        <taxon>rosids</taxon>
        <taxon>fabids</taxon>
        <taxon>Fabales</taxon>
        <taxon>Fabaceae</taxon>
        <taxon>Papilionoideae</taxon>
        <taxon>50 kb inversion clade</taxon>
        <taxon>dalbergioids sensu lato</taxon>
        <taxon>Dalbergieae</taxon>
        <taxon>Pterocarpus clade</taxon>
        <taxon>Stylosanthes</taxon>
    </lineage>
</organism>
<dbReference type="InterPro" id="IPR001977">
    <property type="entry name" value="Depp_CoAkinase"/>
</dbReference>
<name>A0ABU6YL69_9FABA</name>
<dbReference type="SUPFAM" id="SSF52540">
    <property type="entry name" value="P-loop containing nucleoside triphosphate hydrolases"/>
    <property type="match status" value="1"/>
</dbReference>
<keyword evidence="3" id="KW-0812">Transmembrane</keyword>
<evidence type="ECO:0000313" key="4">
    <source>
        <dbReference type="EMBL" id="MED6209613.1"/>
    </source>
</evidence>
<gene>
    <name evidence="4" type="ORF">PIB30_056467</name>
</gene>
<dbReference type="PROSITE" id="PS51219">
    <property type="entry name" value="DPCK"/>
    <property type="match status" value="1"/>
</dbReference>
<keyword evidence="3" id="KW-1133">Transmembrane helix</keyword>
<dbReference type="EMBL" id="JASCZI010242107">
    <property type="protein sequence ID" value="MED6209613.1"/>
    <property type="molecule type" value="Genomic_DNA"/>
</dbReference>
<evidence type="ECO:0000256" key="3">
    <source>
        <dbReference type="SAM" id="Phobius"/>
    </source>
</evidence>
<dbReference type="InterPro" id="IPR027417">
    <property type="entry name" value="P-loop_NTPase"/>
</dbReference>
<keyword evidence="3" id="KW-0472">Membrane</keyword>
<sequence>MGRNKSSEEDARNRMNAQLPLDMKRNKEYIVIDNTGSLDDLNEQFQNVLIEVSRHGLRKAASFKLLSKTNQNPLHHRRFPRTLLKKYQLQIPRGSSACCTTPSRLVAALDVQKCSDDLVRHPAATSMAIIERNQRNKDTLMSALRRIHGYTLAVLFCLFISMAA</sequence>